<dbReference type="GO" id="GO:0055085">
    <property type="term" value="P:transmembrane transport"/>
    <property type="evidence" value="ECO:0007669"/>
    <property type="project" value="InterPro"/>
</dbReference>
<dbReference type="InterPro" id="IPR035906">
    <property type="entry name" value="MetI-like_sf"/>
</dbReference>
<keyword evidence="4 7" id="KW-0812">Transmembrane</keyword>
<evidence type="ECO:0000256" key="1">
    <source>
        <dbReference type="ARBA" id="ARBA00004651"/>
    </source>
</evidence>
<proteinExistence type="inferred from homology"/>
<comment type="similarity">
    <text evidence="7">Belongs to the binding-protein-dependent transport system permease family.</text>
</comment>
<protein>
    <submittedName>
        <fullName evidence="9">ABC nitrate/sulfonate/bicarbonate transporter, inner membrane subunit</fullName>
    </submittedName>
</protein>
<feature type="transmembrane region" description="Helical" evidence="7">
    <location>
        <begin position="233"/>
        <end position="255"/>
    </location>
</feature>
<gene>
    <name evidence="9" type="ORF">AVDCRST_MAG34-2331</name>
</gene>
<organism evidence="9">
    <name type="scientific">uncultured Nocardioidaceae bacterium</name>
    <dbReference type="NCBI Taxonomy" id="253824"/>
    <lineage>
        <taxon>Bacteria</taxon>
        <taxon>Bacillati</taxon>
        <taxon>Actinomycetota</taxon>
        <taxon>Actinomycetes</taxon>
        <taxon>Propionibacteriales</taxon>
        <taxon>Nocardioidaceae</taxon>
        <taxon>environmental samples</taxon>
    </lineage>
</organism>
<dbReference type="Pfam" id="PF00528">
    <property type="entry name" value="BPD_transp_1"/>
    <property type="match status" value="1"/>
</dbReference>
<dbReference type="Gene3D" id="1.10.3720.10">
    <property type="entry name" value="MetI-like"/>
    <property type="match status" value="1"/>
</dbReference>
<evidence type="ECO:0000259" key="8">
    <source>
        <dbReference type="PROSITE" id="PS50928"/>
    </source>
</evidence>
<keyword evidence="5 7" id="KW-1133">Transmembrane helix</keyword>
<feature type="transmembrane region" description="Helical" evidence="7">
    <location>
        <begin position="108"/>
        <end position="128"/>
    </location>
</feature>
<reference evidence="9" key="1">
    <citation type="submission" date="2020-02" db="EMBL/GenBank/DDBJ databases">
        <authorList>
            <person name="Meier V. D."/>
        </authorList>
    </citation>
    <scope>NUCLEOTIDE SEQUENCE</scope>
    <source>
        <strain evidence="9">AVDCRST_MAG34</strain>
    </source>
</reference>
<evidence type="ECO:0000256" key="3">
    <source>
        <dbReference type="ARBA" id="ARBA00022475"/>
    </source>
</evidence>
<keyword evidence="2 7" id="KW-0813">Transport</keyword>
<name>A0A6J4MIQ1_9ACTN</name>
<feature type="domain" description="ABC transmembrane type-1" evidence="8">
    <location>
        <begin position="70"/>
        <end position="255"/>
    </location>
</feature>
<dbReference type="PANTHER" id="PTHR30151:SF41">
    <property type="entry name" value="ABC TRANSPORTER PERMEASE PROTEIN"/>
    <property type="match status" value="1"/>
</dbReference>
<dbReference type="PROSITE" id="PS50928">
    <property type="entry name" value="ABC_TM1"/>
    <property type="match status" value="1"/>
</dbReference>
<dbReference type="EMBL" id="CADCUI010000062">
    <property type="protein sequence ID" value="CAA9359290.1"/>
    <property type="molecule type" value="Genomic_DNA"/>
</dbReference>
<evidence type="ECO:0000313" key="9">
    <source>
        <dbReference type="EMBL" id="CAA9359290.1"/>
    </source>
</evidence>
<dbReference type="InterPro" id="IPR000515">
    <property type="entry name" value="MetI-like"/>
</dbReference>
<dbReference type="GO" id="GO:0005886">
    <property type="term" value="C:plasma membrane"/>
    <property type="evidence" value="ECO:0007669"/>
    <property type="project" value="UniProtKB-SubCell"/>
</dbReference>
<keyword evidence="3" id="KW-1003">Cell membrane</keyword>
<evidence type="ECO:0000256" key="4">
    <source>
        <dbReference type="ARBA" id="ARBA00022692"/>
    </source>
</evidence>
<feature type="transmembrane region" description="Helical" evidence="7">
    <location>
        <begin position="189"/>
        <end position="213"/>
    </location>
</feature>
<feature type="transmembrane region" description="Helical" evidence="7">
    <location>
        <begin position="134"/>
        <end position="150"/>
    </location>
</feature>
<keyword evidence="6 7" id="KW-0472">Membrane</keyword>
<evidence type="ECO:0000256" key="2">
    <source>
        <dbReference type="ARBA" id="ARBA00022448"/>
    </source>
</evidence>
<comment type="subcellular location">
    <subcellularLocation>
        <location evidence="1 7">Cell membrane</location>
        <topology evidence="1 7">Multi-pass membrane protein</topology>
    </subcellularLocation>
</comment>
<dbReference type="SUPFAM" id="SSF161098">
    <property type="entry name" value="MetI-like"/>
    <property type="match status" value="1"/>
</dbReference>
<feature type="transmembrane region" description="Helical" evidence="7">
    <location>
        <begin position="77"/>
        <end position="101"/>
    </location>
</feature>
<dbReference type="PANTHER" id="PTHR30151">
    <property type="entry name" value="ALKANE SULFONATE ABC TRANSPORTER-RELATED, MEMBRANE SUBUNIT"/>
    <property type="match status" value="1"/>
</dbReference>
<evidence type="ECO:0000256" key="6">
    <source>
        <dbReference type="ARBA" id="ARBA00023136"/>
    </source>
</evidence>
<feature type="transmembrane region" description="Helical" evidence="7">
    <location>
        <begin position="20"/>
        <end position="38"/>
    </location>
</feature>
<evidence type="ECO:0000256" key="7">
    <source>
        <dbReference type="RuleBase" id="RU363032"/>
    </source>
</evidence>
<sequence>MTSALPVRLSGRDPRTRMRVLLAPVVLGVLVLGLWQLAVESFEIDPFVIPSPQAIFDRFITNISSIVDGVTVTGRNALMGLVIGAVIGIVGALLASATWIFDEMTAPLVAALSVIPIVALAPVLYTLYGAAAETARIIVAALSVIVPVYLNTLRGLRQVRPVHRDLMRSHAASAPQVARTVTLPTATPYVFTGLRIASSLAVISALIAEYFGGPVGGLGKSITSAAASSNYPLAWAYVLGAILLGLAFYVVTLLVERFFTRHTGSD</sequence>
<dbReference type="AlphaFoldDB" id="A0A6J4MIQ1"/>
<evidence type="ECO:0000256" key="5">
    <source>
        <dbReference type="ARBA" id="ARBA00022989"/>
    </source>
</evidence>
<accession>A0A6J4MIQ1</accession>